<dbReference type="EMBL" id="KV427693">
    <property type="protein sequence ID" value="KZT00205.1"/>
    <property type="molecule type" value="Genomic_DNA"/>
</dbReference>
<dbReference type="RefSeq" id="XP_040757945.1">
    <property type="nucleotide sequence ID" value="XM_040902969.1"/>
</dbReference>
<protein>
    <submittedName>
        <fullName evidence="1">Uncharacterized protein</fullName>
    </submittedName>
</protein>
<sequence length="133" mass="15060">MMHSQERAAPWARGRGRETRAEAFAIHLSVPFIVARVETRPRTREAYTADETASMIKYQDLGIVVLQFQYRDADKCVSLGVKMGDTHRRMPRSISRGNKGSIFCFHRSSITISRGQECANSTLLSVLNEADER</sequence>
<organism evidence="1 2">
    <name type="scientific">Laetiporus sulphureus 93-53</name>
    <dbReference type="NCBI Taxonomy" id="1314785"/>
    <lineage>
        <taxon>Eukaryota</taxon>
        <taxon>Fungi</taxon>
        <taxon>Dikarya</taxon>
        <taxon>Basidiomycota</taxon>
        <taxon>Agaricomycotina</taxon>
        <taxon>Agaricomycetes</taxon>
        <taxon>Polyporales</taxon>
        <taxon>Laetiporus</taxon>
    </lineage>
</organism>
<gene>
    <name evidence="1" type="ORF">LAESUDRAFT_564037</name>
</gene>
<accession>A0A165B4C9</accession>
<reference evidence="1 2" key="1">
    <citation type="journal article" date="2016" name="Mol. Biol. Evol.">
        <title>Comparative Genomics of Early-Diverging Mushroom-Forming Fungi Provides Insights into the Origins of Lignocellulose Decay Capabilities.</title>
        <authorList>
            <person name="Nagy L.G."/>
            <person name="Riley R."/>
            <person name="Tritt A."/>
            <person name="Adam C."/>
            <person name="Daum C."/>
            <person name="Floudas D."/>
            <person name="Sun H."/>
            <person name="Yadav J.S."/>
            <person name="Pangilinan J."/>
            <person name="Larsson K.H."/>
            <person name="Matsuura K."/>
            <person name="Barry K."/>
            <person name="Labutti K."/>
            <person name="Kuo R."/>
            <person name="Ohm R.A."/>
            <person name="Bhattacharya S.S."/>
            <person name="Shirouzu T."/>
            <person name="Yoshinaga Y."/>
            <person name="Martin F.M."/>
            <person name="Grigoriev I.V."/>
            <person name="Hibbett D.S."/>
        </authorList>
    </citation>
    <scope>NUCLEOTIDE SEQUENCE [LARGE SCALE GENOMIC DNA]</scope>
    <source>
        <strain evidence="1 2">93-53</strain>
    </source>
</reference>
<keyword evidence="2" id="KW-1185">Reference proteome</keyword>
<dbReference type="GeneID" id="63820000"/>
<dbReference type="Proteomes" id="UP000076871">
    <property type="component" value="Unassembled WGS sequence"/>
</dbReference>
<name>A0A165B4C9_9APHY</name>
<evidence type="ECO:0000313" key="2">
    <source>
        <dbReference type="Proteomes" id="UP000076871"/>
    </source>
</evidence>
<dbReference type="AlphaFoldDB" id="A0A165B4C9"/>
<dbReference type="InParanoid" id="A0A165B4C9"/>
<proteinExistence type="predicted"/>
<evidence type="ECO:0000313" key="1">
    <source>
        <dbReference type="EMBL" id="KZT00205.1"/>
    </source>
</evidence>